<dbReference type="OMA" id="IWIWNDN"/>
<dbReference type="EMBL" id="VCGU01000011">
    <property type="protein sequence ID" value="TRY67026.1"/>
    <property type="molecule type" value="Genomic_DNA"/>
</dbReference>
<organism evidence="2 3">
    <name type="scientific">Tigriopus californicus</name>
    <name type="common">Marine copepod</name>
    <dbReference type="NCBI Taxonomy" id="6832"/>
    <lineage>
        <taxon>Eukaryota</taxon>
        <taxon>Metazoa</taxon>
        <taxon>Ecdysozoa</taxon>
        <taxon>Arthropoda</taxon>
        <taxon>Crustacea</taxon>
        <taxon>Multicrustacea</taxon>
        <taxon>Hexanauplia</taxon>
        <taxon>Copepoda</taxon>
        <taxon>Harpacticoida</taxon>
        <taxon>Harpacticidae</taxon>
        <taxon>Tigriopus</taxon>
    </lineage>
</organism>
<dbReference type="Proteomes" id="UP000318571">
    <property type="component" value="Chromosome 4"/>
</dbReference>
<evidence type="ECO:0000259" key="1">
    <source>
        <dbReference type="Pfam" id="PF18701"/>
    </source>
</evidence>
<dbReference type="STRING" id="6832.A0A553NNM6"/>
<accession>A0A553NNM6</accession>
<evidence type="ECO:0000313" key="3">
    <source>
        <dbReference type="Proteomes" id="UP000318571"/>
    </source>
</evidence>
<comment type="caution">
    <text evidence="2">The sequence shown here is derived from an EMBL/GenBank/DDBJ whole genome shotgun (WGS) entry which is preliminary data.</text>
</comment>
<sequence length="133" mass="14970">MWQSEYLLTLLARSKWRSQERNLCVGDVVLVVDNNLPRGKWRWGYISEVYPGMDGLVRKAKVSTPKGEFLRPVVKLVLLERAKEPIDGGDPPVASAPGGGDVPVKCECRWLPEKKETEGKEKVNRIDQVLVVT</sequence>
<dbReference type="PANTHER" id="PTHR47331">
    <property type="entry name" value="PHD-TYPE DOMAIN-CONTAINING PROTEIN"/>
    <property type="match status" value="1"/>
</dbReference>
<dbReference type="InterPro" id="IPR040676">
    <property type="entry name" value="DUF5641"/>
</dbReference>
<reference evidence="2 3" key="1">
    <citation type="journal article" date="2018" name="Nat. Ecol. Evol.">
        <title>Genomic signatures of mitonuclear coevolution across populations of Tigriopus californicus.</title>
        <authorList>
            <person name="Barreto F.S."/>
            <person name="Watson E.T."/>
            <person name="Lima T.G."/>
            <person name="Willett C.S."/>
            <person name="Edmands S."/>
            <person name="Li W."/>
            <person name="Burton R.S."/>
        </authorList>
    </citation>
    <scope>NUCLEOTIDE SEQUENCE [LARGE SCALE GENOMIC DNA]</scope>
    <source>
        <strain evidence="2 3">San Diego</strain>
    </source>
</reference>
<dbReference type="Pfam" id="PF18701">
    <property type="entry name" value="DUF5641"/>
    <property type="match status" value="1"/>
</dbReference>
<feature type="domain" description="DUF5641" evidence="1">
    <location>
        <begin position="2"/>
        <end position="79"/>
    </location>
</feature>
<proteinExistence type="predicted"/>
<protein>
    <recommendedName>
        <fullName evidence="1">DUF5641 domain-containing protein</fullName>
    </recommendedName>
</protein>
<dbReference type="PANTHER" id="PTHR47331:SF5">
    <property type="entry name" value="RIBONUCLEASE H"/>
    <property type="match status" value="1"/>
</dbReference>
<dbReference type="AlphaFoldDB" id="A0A553NNM6"/>
<name>A0A553NNM6_TIGCA</name>
<evidence type="ECO:0000313" key="2">
    <source>
        <dbReference type="EMBL" id="TRY67026.1"/>
    </source>
</evidence>
<gene>
    <name evidence="2" type="ORF">TCAL_09067</name>
</gene>
<keyword evidence="3" id="KW-1185">Reference proteome</keyword>